<accession>H6SP98</accession>
<dbReference type="Proteomes" id="UP000033220">
    <property type="component" value="Chromosome DSM 122"/>
</dbReference>
<dbReference type="STRING" id="1150469.RSPPHO_02797"/>
<dbReference type="RefSeq" id="WP_014416053.1">
    <property type="nucleotide sequence ID" value="NC_017059.1"/>
</dbReference>
<keyword evidence="1" id="KW-0812">Transmembrane</keyword>
<dbReference type="HOGENOM" id="CLU_1487965_0_0_5"/>
<keyword evidence="3" id="KW-1185">Reference proteome</keyword>
<organism evidence="2 3">
    <name type="scientific">Pararhodospirillum photometricum DSM 122</name>
    <dbReference type="NCBI Taxonomy" id="1150469"/>
    <lineage>
        <taxon>Bacteria</taxon>
        <taxon>Pseudomonadati</taxon>
        <taxon>Pseudomonadota</taxon>
        <taxon>Alphaproteobacteria</taxon>
        <taxon>Rhodospirillales</taxon>
        <taxon>Rhodospirillaceae</taxon>
        <taxon>Pararhodospirillum</taxon>
    </lineage>
</organism>
<keyword evidence="1" id="KW-1133">Transmembrane helix</keyword>
<dbReference type="AlphaFoldDB" id="H6SP98"/>
<evidence type="ECO:0000313" key="3">
    <source>
        <dbReference type="Proteomes" id="UP000033220"/>
    </source>
</evidence>
<dbReference type="EMBL" id="HE663493">
    <property type="protein sequence ID" value="CCG09423.1"/>
    <property type="molecule type" value="Genomic_DNA"/>
</dbReference>
<dbReference type="OrthoDB" id="9871829at2"/>
<gene>
    <name evidence="2" type="ORF">RSPPHO_02797</name>
</gene>
<feature type="transmembrane region" description="Helical" evidence="1">
    <location>
        <begin position="31"/>
        <end position="51"/>
    </location>
</feature>
<proteinExistence type="predicted"/>
<dbReference type="PATRIC" id="fig|1150469.3.peg.3165"/>
<sequence>MPPSPRPPAAPARRSRPGVTPLVIPGRLASAWAYGVTAALFGLVALGILGVGGARALPWLPVLLLPTLGLGGQAWGHAVLRIEVSLAGVRLQAPGEIFGLFVPPLRRHRFIWTEVEEIRLLEGLRDRHHGLLDRAFEPLGGVLLIRAKGETVRLTWPMLRGQLLDVAELVSVGADKPVHGFGEPFLPGMPER</sequence>
<reference evidence="2 3" key="1">
    <citation type="submission" date="2012-02" db="EMBL/GenBank/DDBJ databases">
        <title>Shotgun genome sequence of Phaeospirillum photometricum DSM 122.</title>
        <authorList>
            <person name="Duquesne K."/>
            <person name="Sturgis J."/>
        </authorList>
    </citation>
    <scope>NUCLEOTIDE SEQUENCE [LARGE SCALE GENOMIC DNA]</scope>
    <source>
        <strain evidence="3">DSM122</strain>
    </source>
</reference>
<evidence type="ECO:0000256" key="1">
    <source>
        <dbReference type="SAM" id="Phobius"/>
    </source>
</evidence>
<evidence type="ECO:0000313" key="2">
    <source>
        <dbReference type="EMBL" id="CCG09423.1"/>
    </source>
</evidence>
<keyword evidence="1" id="KW-0472">Membrane</keyword>
<protein>
    <submittedName>
        <fullName evidence="2">Uncharacterized protein</fullName>
    </submittedName>
</protein>
<name>H6SP98_PARPM</name>
<dbReference type="KEGG" id="rpm:RSPPHO_02797"/>